<feature type="transmembrane region" description="Helical" evidence="2">
    <location>
        <begin position="321"/>
        <end position="343"/>
    </location>
</feature>
<feature type="transmembrane region" description="Helical" evidence="2">
    <location>
        <begin position="397"/>
        <end position="416"/>
    </location>
</feature>
<feature type="transmembrane region" description="Helical" evidence="2">
    <location>
        <begin position="116"/>
        <end position="135"/>
    </location>
</feature>
<dbReference type="AlphaFoldDB" id="A0A075GME2"/>
<keyword evidence="2" id="KW-0472">Membrane</keyword>
<evidence type="ECO:0000313" key="3">
    <source>
        <dbReference type="EMBL" id="AIF04280.1"/>
    </source>
</evidence>
<feature type="transmembrane region" description="Helical" evidence="2">
    <location>
        <begin position="212"/>
        <end position="234"/>
    </location>
</feature>
<accession>A0A075GME2</accession>
<organism evidence="3">
    <name type="scientific">uncultured marine group II/III euryarchaeote KM3_173_A11</name>
    <dbReference type="NCBI Taxonomy" id="1457930"/>
    <lineage>
        <taxon>Archaea</taxon>
        <taxon>Methanobacteriati</taxon>
        <taxon>Methanobacteriota</taxon>
        <taxon>environmental samples</taxon>
    </lineage>
</organism>
<reference evidence="3" key="1">
    <citation type="journal article" date="2014" name="Genome Biol. Evol.">
        <title>Pangenome evidence for extensive interdomain horizontal transfer affecting lineage core and shell genes in uncultured planktonic thaumarchaeota and euryarchaeota.</title>
        <authorList>
            <person name="Deschamps P."/>
            <person name="Zivanovic Y."/>
            <person name="Moreira D."/>
            <person name="Rodriguez-Valera F."/>
            <person name="Lopez-Garcia P."/>
        </authorList>
    </citation>
    <scope>NUCLEOTIDE SEQUENCE</scope>
</reference>
<protein>
    <recommendedName>
        <fullName evidence="4">Glycosyltransferase RgtA/B/C/D-like domain-containing protein</fullName>
    </recommendedName>
</protein>
<keyword evidence="2" id="KW-0812">Transmembrane</keyword>
<feature type="transmembrane region" description="Helical" evidence="2">
    <location>
        <begin position="147"/>
        <end position="176"/>
    </location>
</feature>
<proteinExistence type="predicted"/>
<feature type="compositionally biased region" description="Acidic residues" evidence="1">
    <location>
        <begin position="1"/>
        <end position="14"/>
    </location>
</feature>
<dbReference type="EMBL" id="KF900704">
    <property type="protein sequence ID" value="AIF04280.1"/>
    <property type="molecule type" value="Genomic_DNA"/>
</dbReference>
<feature type="transmembrane region" description="Helical" evidence="2">
    <location>
        <begin position="38"/>
        <end position="56"/>
    </location>
</feature>
<feature type="region of interest" description="Disordered" evidence="1">
    <location>
        <begin position="1"/>
        <end position="20"/>
    </location>
</feature>
<feature type="transmembrane region" description="Helical" evidence="2">
    <location>
        <begin position="363"/>
        <end position="385"/>
    </location>
</feature>
<evidence type="ECO:0000256" key="1">
    <source>
        <dbReference type="SAM" id="MobiDB-lite"/>
    </source>
</evidence>
<name>A0A075GME2_9EURY</name>
<feature type="transmembrane region" description="Helical" evidence="2">
    <location>
        <begin position="278"/>
        <end position="301"/>
    </location>
</feature>
<sequence length="550" mass="60681">MEATDDADSSDESAENLSSEIADESATTWWSFVDNKQFWKWLLIGGILLNVFTAFSSELGVDTHTRLAEDDDGSLIWGHTRPIDNLASDPDYAPSNDEWTLYLAPSSLGEMGVRGLAIALTLALIGLGGIAYGMFSEGNGRRAAALIAIYPTFVFSTGRAYAEPTIAIFVVLIVLINAKLVAEKGIEYRIGGAFASAICMMGIMMLKGINPMYGVFFGLAVLAYHLIDFYLPALHSVTRNPLRGGLLTSVVVGITMLVIGASGGGATLSVISMNAPRFFFALIVAIFDIVLIYSLFGMMIWPFICSAWKKLVNTEDMPTTFLAITITGFTTAITIYVAALWTYESIIWNADWPWVMWTMGNNGRYISLIMIPILMLLAHLNHLYPDLPSLESPGKKSAVFAVGILLIIPISLLAGIHGQTYWTDEAAEVLDNNMEDGEDFLFIHDGTLGMHYLYTFHTEIDDVDQRNITGHWRSPDSGWQDELVNGVKLENRGNLSNVQWIVFAPGTYWTDGYLEDWNMTLLGCADFMNGGGNWEIWSTHVSEQEIKPTD</sequence>
<feature type="transmembrane region" description="Helical" evidence="2">
    <location>
        <begin position="246"/>
        <end position="272"/>
    </location>
</feature>
<feature type="transmembrane region" description="Helical" evidence="2">
    <location>
        <begin position="188"/>
        <end position="206"/>
    </location>
</feature>
<evidence type="ECO:0008006" key="4">
    <source>
        <dbReference type="Google" id="ProtNLM"/>
    </source>
</evidence>
<evidence type="ECO:0000256" key="2">
    <source>
        <dbReference type="SAM" id="Phobius"/>
    </source>
</evidence>
<keyword evidence="2" id="KW-1133">Transmembrane helix</keyword>